<keyword evidence="2" id="KW-1185">Reference proteome</keyword>
<evidence type="ECO:0000313" key="2">
    <source>
        <dbReference type="Proteomes" id="UP000214588"/>
    </source>
</evidence>
<sequence>MCNVRKSDHYYGVLLSVLINNEFSPVMIEAGDKRKIYGVFTNKGGEYQIYSKFLSGPSSNSKDSSTWKFAFSENEINEIKDIESTEDLGKETIFAFICSQKKMNGTELALIKFEELKKCIDLNRQYQGQLTVSIMRKKGSHGLWVYGTDRSREQSIKVSRDVISNL</sequence>
<dbReference type="AlphaFoldDB" id="A0A226BYU7"/>
<dbReference type="OrthoDB" id="2083716at2"/>
<dbReference type="RefSeq" id="WP_089023234.1">
    <property type="nucleotide sequence ID" value="NZ_NIQC01000008.1"/>
</dbReference>
<dbReference type="EMBL" id="NIQC01000008">
    <property type="protein sequence ID" value="OWZ84101.1"/>
    <property type="molecule type" value="Genomic_DNA"/>
</dbReference>
<protein>
    <submittedName>
        <fullName evidence="1">Uncharacterized protein</fullName>
    </submittedName>
</protein>
<reference evidence="1 2" key="1">
    <citation type="submission" date="2017-06" db="EMBL/GenBank/DDBJ databases">
        <title>Draft Genome Sequence of Natranaerobius trueperi halophilic, alkalithermophilic bacteria from soda lakes.</title>
        <authorList>
            <person name="Zhao B."/>
        </authorList>
    </citation>
    <scope>NUCLEOTIDE SEQUENCE [LARGE SCALE GENOMIC DNA]</scope>
    <source>
        <strain evidence="1 2">DSM 18760</strain>
    </source>
</reference>
<evidence type="ECO:0000313" key="1">
    <source>
        <dbReference type="EMBL" id="OWZ84101.1"/>
    </source>
</evidence>
<organism evidence="1 2">
    <name type="scientific">Natranaerobius trueperi</name>
    <dbReference type="NCBI Taxonomy" id="759412"/>
    <lineage>
        <taxon>Bacteria</taxon>
        <taxon>Bacillati</taxon>
        <taxon>Bacillota</taxon>
        <taxon>Clostridia</taxon>
        <taxon>Natranaerobiales</taxon>
        <taxon>Natranaerobiaceae</taxon>
        <taxon>Natranaerobius</taxon>
    </lineage>
</organism>
<dbReference type="Proteomes" id="UP000214588">
    <property type="component" value="Unassembled WGS sequence"/>
</dbReference>
<accession>A0A226BYU7</accession>
<comment type="caution">
    <text evidence="1">The sequence shown here is derived from an EMBL/GenBank/DDBJ whole genome shotgun (WGS) entry which is preliminary data.</text>
</comment>
<proteinExistence type="predicted"/>
<gene>
    <name evidence="1" type="ORF">CDO51_05140</name>
</gene>
<name>A0A226BYU7_9FIRM</name>